<gene>
    <name evidence="2" type="ORF">C2E20_5450</name>
</gene>
<keyword evidence="3" id="KW-1185">Reference proteome</keyword>
<dbReference type="AlphaFoldDB" id="A0A2P6VAL8"/>
<evidence type="ECO:0000256" key="1">
    <source>
        <dbReference type="SAM" id="MobiDB-lite"/>
    </source>
</evidence>
<feature type="compositionally biased region" description="Basic and acidic residues" evidence="1">
    <location>
        <begin position="105"/>
        <end position="118"/>
    </location>
</feature>
<proteinExistence type="predicted"/>
<dbReference type="EMBL" id="LHPF02000016">
    <property type="protein sequence ID" value="PSC71091.1"/>
    <property type="molecule type" value="Genomic_DNA"/>
</dbReference>
<feature type="compositionally biased region" description="Low complexity" evidence="1">
    <location>
        <begin position="1"/>
        <end position="25"/>
    </location>
</feature>
<protein>
    <submittedName>
        <fullName evidence="2">Formate dehydrogenase</fullName>
    </submittedName>
</protein>
<accession>A0A2P6VAL8</accession>
<feature type="compositionally biased region" description="Basic and acidic residues" evidence="1">
    <location>
        <begin position="44"/>
        <end position="58"/>
    </location>
</feature>
<evidence type="ECO:0000313" key="2">
    <source>
        <dbReference type="EMBL" id="PSC71091.1"/>
    </source>
</evidence>
<evidence type="ECO:0000313" key="3">
    <source>
        <dbReference type="Proteomes" id="UP000239649"/>
    </source>
</evidence>
<reference evidence="2 3" key="1">
    <citation type="journal article" date="2018" name="Plant J.">
        <title>Genome sequences of Chlorella sorokiniana UTEX 1602 and Micractinium conductrix SAG 241.80: implications to maltose excretion by a green alga.</title>
        <authorList>
            <person name="Arriola M.B."/>
            <person name="Velmurugan N."/>
            <person name="Zhang Y."/>
            <person name="Plunkett M.H."/>
            <person name="Hondzo H."/>
            <person name="Barney B.M."/>
        </authorList>
    </citation>
    <scope>NUCLEOTIDE SEQUENCE [LARGE SCALE GENOMIC DNA]</scope>
    <source>
        <strain evidence="2 3">SAG 241.80</strain>
    </source>
</reference>
<dbReference type="OrthoDB" id="10514384at2759"/>
<feature type="region of interest" description="Disordered" evidence="1">
    <location>
        <begin position="105"/>
        <end position="124"/>
    </location>
</feature>
<organism evidence="2 3">
    <name type="scientific">Micractinium conductrix</name>
    <dbReference type="NCBI Taxonomy" id="554055"/>
    <lineage>
        <taxon>Eukaryota</taxon>
        <taxon>Viridiplantae</taxon>
        <taxon>Chlorophyta</taxon>
        <taxon>core chlorophytes</taxon>
        <taxon>Trebouxiophyceae</taxon>
        <taxon>Chlorellales</taxon>
        <taxon>Chlorellaceae</taxon>
        <taxon>Chlorella clade</taxon>
        <taxon>Micractinium</taxon>
    </lineage>
</organism>
<sequence>MLAAAVRAPAIAAAAGSGSRPAPRSLQSAQRTCHNLRAAPLRAQSEKEAARHGRRAGDEAEGAVPATADSDFAALAKQAAGLLASEFSSNEDTLYNKLQSWLEGSHDEEGQVEPRSDQAAEEGGAKAVLRAAAERYGVPTTLAGAVGSVKSWLSSPPPGEAGQDSRLVGRLVHRLLEEYEKSEGQGFEGRRKRDWDRLYTLASAVLGPSLTKRMLLRLVRSYLGV</sequence>
<comment type="caution">
    <text evidence="2">The sequence shown here is derived from an EMBL/GenBank/DDBJ whole genome shotgun (WGS) entry which is preliminary data.</text>
</comment>
<dbReference type="Proteomes" id="UP000239649">
    <property type="component" value="Unassembled WGS sequence"/>
</dbReference>
<feature type="region of interest" description="Disordered" evidence="1">
    <location>
        <begin position="1"/>
        <end position="64"/>
    </location>
</feature>
<name>A0A2P6VAL8_9CHLO</name>